<comment type="caution">
    <text evidence="1">The sequence shown here is derived from an EMBL/GenBank/DDBJ whole genome shotgun (WGS) entry which is preliminary data.</text>
</comment>
<name>A0ABS8BRH5_9RHOB</name>
<proteinExistence type="predicted"/>
<dbReference type="Proteomes" id="UP001138961">
    <property type="component" value="Unassembled WGS sequence"/>
</dbReference>
<accession>A0ABS8BRH5</accession>
<dbReference type="RefSeq" id="WP_226747133.1">
    <property type="nucleotide sequence ID" value="NZ_JAJATZ010000001.1"/>
</dbReference>
<reference evidence="1" key="1">
    <citation type="submission" date="2021-10" db="EMBL/GenBank/DDBJ databases">
        <title>Loktanella gaetbuli sp. nov., isolated from a tidal flat.</title>
        <authorList>
            <person name="Park S."/>
            <person name="Yoon J.-H."/>
        </authorList>
    </citation>
    <scope>NUCLEOTIDE SEQUENCE</scope>
    <source>
        <strain evidence="1">TSTF-M6</strain>
    </source>
</reference>
<sequence length="237" mass="26193">MQQVWPGSIPGGYPCPEADVPLQNRVLPTQEIVADPARGTLTGNRGILHIADGVMGRARWKSKAWICCTLDWQGRRRQLMTGRKWTELFFLDEATALAAGHRPCAYCRRADYNRYRDAWATATGDNLRAPQMDNALHTARIDPATRGQARMNGALASLPDGTMIVTGGQPHLIWQEALWPYTPAGYQGPRSKKGAEVIILTPAPHLEILRAGYAPALHHTLMTPVWRPKRSLPSAAC</sequence>
<evidence type="ECO:0000313" key="1">
    <source>
        <dbReference type="EMBL" id="MCB5198136.1"/>
    </source>
</evidence>
<evidence type="ECO:0000313" key="2">
    <source>
        <dbReference type="Proteomes" id="UP001138961"/>
    </source>
</evidence>
<protein>
    <submittedName>
        <fullName evidence="1">Uncharacterized protein</fullName>
    </submittedName>
</protein>
<organism evidence="1 2">
    <name type="scientific">Loktanella gaetbuli</name>
    <dbReference type="NCBI Taxonomy" id="2881335"/>
    <lineage>
        <taxon>Bacteria</taxon>
        <taxon>Pseudomonadati</taxon>
        <taxon>Pseudomonadota</taxon>
        <taxon>Alphaproteobacteria</taxon>
        <taxon>Rhodobacterales</taxon>
        <taxon>Roseobacteraceae</taxon>
        <taxon>Loktanella</taxon>
    </lineage>
</organism>
<gene>
    <name evidence="1" type="ORF">LGQ03_02680</name>
</gene>
<dbReference type="EMBL" id="JAJATZ010000001">
    <property type="protein sequence ID" value="MCB5198136.1"/>
    <property type="molecule type" value="Genomic_DNA"/>
</dbReference>
<keyword evidence="2" id="KW-1185">Reference proteome</keyword>